<gene>
    <name evidence="4" type="ORF">GBA63_08925</name>
</gene>
<sequence length="429" mass="46734">MANRYCSNCGQELNEDSRFCPNCGRPVHETAHVPTPEADVPVPPPPVTQRFDTATQDASQERTSGGSDRVRGAWGWFLARPVRTKVLLGFAVLVVALILSPLWEVVARLALLVSVVALIWCLLRRRPASTWGIAVIAAFVSMYAFGGVSNALYSETSGQTKPTGAASSDQANADRPKREAEEAPREVRSTEEGAEQKDPEDRGAGATGSEEEGASESEKPESNPGTEPATKPSADGEGDAPSGQAPQVKSPPPTAEEQLYAKIAGVFLLEGKPAKEMAEHVKGREFRPSQADGLKQVDITPESQGCRYVNVEFYEQAAEFMEFNMEEVYASVYKNEELSQSVCNVQVSAFQELQNDYGQTFSRRVYVTSMDKTTANKVGDWLMVEQPAIWTVNKMHPVVEAELAQNAVEHAADCAEDEGIFDMQPLDCP</sequence>
<evidence type="ECO:0000313" key="5">
    <source>
        <dbReference type="Proteomes" id="UP000501452"/>
    </source>
</evidence>
<evidence type="ECO:0000256" key="2">
    <source>
        <dbReference type="SAM" id="Phobius"/>
    </source>
</evidence>
<evidence type="ECO:0000313" key="4">
    <source>
        <dbReference type="EMBL" id="QIN82756.1"/>
    </source>
</evidence>
<keyword evidence="2" id="KW-1133">Transmembrane helix</keyword>
<feature type="compositionally biased region" description="Polar residues" evidence="1">
    <location>
        <begin position="50"/>
        <end position="66"/>
    </location>
</feature>
<proteinExistence type="predicted"/>
<feature type="compositionally biased region" description="Polar residues" evidence="1">
    <location>
        <begin position="155"/>
        <end position="171"/>
    </location>
</feature>
<dbReference type="Pfam" id="PF13240">
    <property type="entry name" value="Zn_Ribbon_1"/>
    <property type="match status" value="1"/>
</dbReference>
<accession>A0A6G8Q8F6</accession>
<feature type="region of interest" description="Disordered" evidence="1">
    <location>
        <begin position="155"/>
        <end position="255"/>
    </location>
</feature>
<feature type="region of interest" description="Disordered" evidence="1">
    <location>
        <begin position="31"/>
        <end position="67"/>
    </location>
</feature>
<keyword evidence="2" id="KW-0812">Transmembrane</keyword>
<feature type="compositionally biased region" description="Basic and acidic residues" evidence="1">
    <location>
        <begin position="172"/>
        <end position="203"/>
    </location>
</feature>
<keyword evidence="5" id="KW-1185">Reference proteome</keyword>
<name>A0A6G8Q8F6_9ACTN</name>
<feature type="domain" description="Zinc-ribbon" evidence="3">
    <location>
        <begin position="5"/>
        <end position="27"/>
    </location>
</feature>
<evidence type="ECO:0000259" key="3">
    <source>
        <dbReference type="Pfam" id="PF13240"/>
    </source>
</evidence>
<feature type="transmembrane region" description="Helical" evidence="2">
    <location>
        <begin position="82"/>
        <end position="99"/>
    </location>
</feature>
<dbReference type="KEGG" id="rub:GBA63_08925"/>
<dbReference type="AlphaFoldDB" id="A0A6G8Q8F6"/>
<organism evidence="4 5">
    <name type="scientific">Rubrobacter tropicus</name>
    <dbReference type="NCBI Taxonomy" id="2653851"/>
    <lineage>
        <taxon>Bacteria</taxon>
        <taxon>Bacillati</taxon>
        <taxon>Actinomycetota</taxon>
        <taxon>Rubrobacteria</taxon>
        <taxon>Rubrobacterales</taxon>
        <taxon>Rubrobacteraceae</taxon>
        <taxon>Rubrobacter</taxon>
    </lineage>
</organism>
<reference evidence="4 5" key="1">
    <citation type="submission" date="2019-10" db="EMBL/GenBank/DDBJ databases">
        <title>Rubrobacter sp nov SCSIO 52090 isolated from a deep-sea sediment in the South China Sea.</title>
        <authorList>
            <person name="Chen R.W."/>
        </authorList>
    </citation>
    <scope>NUCLEOTIDE SEQUENCE [LARGE SCALE GENOMIC DNA]</scope>
    <source>
        <strain evidence="4 5">SCSIO 52909</strain>
    </source>
</reference>
<dbReference type="RefSeq" id="WP_166175400.1">
    <property type="nucleotide sequence ID" value="NZ_CP045119.1"/>
</dbReference>
<dbReference type="EMBL" id="CP045119">
    <property type="protein sequence ID" value="QIN82756.1"/>
    <property type="molecule type" value="Genomic_DNA"/>
</dbReference>
<feature type="transmembrane region" description="Helical" evidence="2">
    <location>
        <begin position="105"/>
        <end position="123"/>
    </location>
</feature>
<feature type="transmembrane region" description="Helical" evidence="2">
    <location>
        <begin position="130"/>
        <end position="153"/>
    </location>
</feature>
<evidence type="ECO:0000256" key="1">
    <source>
        <dbReference type="SAM" id="MobiDB-lite"/>
    </source>
</evidence>
<keyword evidence="2" id="KW-0472">Membrane</keyword>
<protein>
    <submittedName>
        <fullName evidence="4">Zinc-ribbon domain-containing protein</fullName>
    </submittedName>
</protein>
<dbReference type="InterPro" id="IPR026870">
    <property type="entry name" value="Zinc_ribbon_dom"/>
</dbReference>
<dbReference type="Proteomes" id="UP000501452">
    <property type="component" value="Chromosome"/>
</dbReference>